<protein>
    <submittedName>
        <fullName evidence="1">Uncharacterized protein</fullName>
    </submittedName>
</protein>
<organism evidence="1 2">
    <name type="scientific">Diploptera punctata</name>
    <name type="common">Pacific beetle cockroach</name>
    <dbReference type="NCBI Taxonomy" id="6984"/>
    <lineage>
        <taxon>Eukaryota</taxon>
        <taxon>Metazoa</taxon>
        <taxon>Ecdysozoa</taxon>
        <taxon>Arthropoda</taxon>
        <taxon>Hexapoda</taxon>
        <taxon>Insecta</taxon>
        <taxon>Pterygota</taxon>
        <taxon>Neoptera</taxon>
        <taxon>Polyneoptera</taxon>
        <taxon>Dictyoptera</taxon>
        <taxon>Blattodea</taxon>
        <taxon>Blaberoidea</taxon>
        <taxon>Blaberidae</taxon>
        <taxon>Diplopterinae</taxon>
        <taxon>Diploptera</taxon>
    </lineage>
</organism>
<feature type="non-terminal residue" evidence="1">
    <location>
        <position position="1"/>
    </location>
</feature>
<dbReference type="AlphaFoldDB" id="A0AAD8A016"/>
<keyword evidence="2" id="KW-1185">Reference proteome</keyword>
<evidence type="ECO:0000313" key="1">
    <source>
        <dbReference type="EMBL" id="KAJ9589531.1"/>
    </source>
</evidence>
<reference evidence="1" key="1">
    <citation type="journal article" date="2023" name="IScience">
        <title>Live-bearing cockroach genome reveals convergent evolutionary mechanisms linked to viviparity in insects and beyond.</title>
        <authorList>
            <person name="Fouks B."/>
            <person name="Harrison M.C."/>
            <person name="Mikhailova A.A."/>
            <person name="Marchal E."/>
            <person name="English S."/>
            <person name="Carruthers M."/>
            <person name="Jennings E.C."/>
            <person name="Chiamaka E.L."/>
            <person name="Frigard R.A."/>
            <person name="Pippel M."/>
            <person name="Attardo G.M."/>
            <person name="Benoit J.B."/>
            <person name="Bornberg-Bauer E."/>
            <person name="Tobe S.S."/>
        </authorList>
    </citation>
    <scope>NUCLEOTIDE SEQUENCE</scope>
    <source>
        <strain evidence="1">Stay&amp;Tobe</strain>
    </source>
</reference>
<proteinExistence type="predicted"/>
<gene>
    <name evidence="1" type="ORF">L9F63_017280</name>
</gene>
<sequence length="53" mass="6136">LYAIFVPCVTENLKMFRTACHLVTSFNPSLHCYCVNIYKQRAGYTPKRMMTSS</sequence>
<name>A0AAD8A016_DIPPU</name>
<comment type="caution">
    <text evidence="1">The sequence shown here is derived from an EMBL/GenBank/DDBJ whole genome shotgun (WGS) entry which is preliminary data.</text>
</comment>
<evidence type="ECO:0000313" key="2">
    <source>
        <dbReference type="Proteomes" id="UP001233999"/>
    </source>
</evidence>
<reference evidence="1" key="2">
    <citation type="submission" date="2023-05" db="EMBL/GenBank/DDBJ databases">
        <authorList>
            <person name="Fouks B."/>
        </authorList>
    </citation>
    <scope>NUCLEOTIDE SEQUENCE</scope>
    <source>
        <strain evidence="1">Stay&amp;Tobe</strain>
        <tissue evidence="1">Testes</tissue>
    </source>
</reference>
<accession>A0AAD8A016</accession>
<dbReference type="EMBL" id="JASPKZ010004935">
    <property type="protein sequence ID" value="KAJ9589531.1"/>
    <property type="molecule type" value="Genomic_DNA"/>
</dbReference>
<feature type="non-terminal residue" evidence="1">
    <location>
        <position position="53"/>
    </location>
</feature>
<dbReference type="Proteomes" id="UP001233999">
    <property type="component" value="Unassembled WGS sequence"/>
</dbReference>